<dbReference type="Gene3D" id="2.20.28.200">
    <property type="match status" value="1"/>
</dbReference>
<feature type="binding site" evidence="7">
    <location>
        <position position="173"/>
    </location>
    <ligand>
        <name>Zn(2+)</name>
        <dbReference type="ChEBI" id="CHEBI:29105"/>
    </ligand>
</feature>
<evidence type="ECO:0000256" key="2">
    <source>
        <dbReference type="ARBA" id="ARBA00022679"/>
    </source>
</evidence>
<dbReference type="PANTHER" id="PTHR11085:SF12">
    <property type="entry name" value="NAD-DEPENDENT PROTEIN DEACYLASE SIRTUIN-6"/>
    <property type="match status" value="1"/>
</dbReference>
<dbReference type="Proteomes" id="UP001255856">
    <property type="component" value="Unassembled WGS sequence"/>
</dbReference>
<evidence type="ECO:0000256" key="3">
    <source>
        <dbReference type="ARBA" id="ARBA00022723"/>
    </source>
</evidence>
<organism evidence="9 10">
    <name type="scientific">Prototheca wickerhamii</name>
    <dbReference type="NCBI Taxonomy" id="3111"/>
    <lineage>
        <taxon>Eukaryota</taxon>
        <taxon>Viridiplantae</taxon>
        <taxon>Chlorophyta</taxon>
        <taxon>core chlorophytes</taxon>
        <taxon>Trebouxiophyceae</taxon>
        <taxon>Chlorellales</taxon>
        <taxon>Chlorellaceae</taxon>
        <taxon>Prototheca</taxon>
    </lineage>
</organism>
<dbReference type="InterPro" id="IPR026590">
    <property type="entry name" value="Ssirtuin_cat_dom"/>
</dbReference>
<dbReference type="PROSITE" id="PS50305">
    <property type="entry name" value="SIRTUIN"/>
    <property type="match status" value="1"/>
</dbReference>
<dbReference type="EC" id="2.3.1.286" evidence="1"/>
<evidence type="ECO:0000256" key="5">
    <source>
        <dbReference type="ARBA" id="ARBA00023027"/>
    </source>
</evidence>
<dbReference type="InterPro" id="IPR029035">
    <property type="entry name" value="DHS-like_NAD/FAD-binding_dom"/>
</dbReference>
<proteinExistence type="inferred from homology"/>
<evidence type="ECO:0000259" key="8">
    <source>
        <dbReference type="PROSITE" id="PS50305"/>
    </source>
</evidence>
<dbReference type="PANTHER" id="PTHR11085">
    <property type="entry name" value="NAD-DEPENDENT PROTEIN DEACYLASE SIRTUIN-5, MITOCHONDRIAL-RELATED"/>
    <property type="match status" value="1"/>
</dbReference>
<keyword evidence="5" id="KW-0520">NAD</keyword>
<dbReference type="GO" id="GO:0046872">
    <property type="term" value="F:metal ion binding"/>
    <property type="evidence" value="ECO:0007669"/>
    <property type="project" value="UniProtKB-KW"/>
</dbReference>
<dbReference type="GO" id="GO:0005634">
    <property type="term" value="C:nucleus"/>
    <property type="evidence" value="ECO:0007669"/>
    <property type="project" value="TreeGrafter"/>
</dbReference>
<feature type="binding site" evidence="7">
    <location>
        <position position="143"/>
    </location>
    <ligand>
        <name>Zn(2+)</name>
        <dbReference type="ChEBI" id="CHEBI:29105"/>
    </ligand>
</feature>
<evidence type="ECO:0000256" key="6">
    <source>
        <dbReference type="ARBA" id="ARBA00038170"/>
    </source>
</evidence>
<keyword evidence="10" id="KW-1185">Reference proteome</keyword>
<comment type="similarity">
    <text evidence="6">Belongs to the sirtuin family. Class IV subfamily.</text>
</comment>
<dbReference type="InterPro" id="IPR050134">
    <property type="entry name" value="NAD-dep_sirtuin_deacylases"/>
</dbReference>
<evidence type="ECO:0000256" key="7">
    <source>
        <dbReference type="PROSITE-ProRule" id="PRU00236"/>
    </source>
</evidence>
<feature type="active site" description="Proton acceptor" evidence="7">
    <location>
        <position position="135"/>
    </location>
</feature>
<dbReference type="SUPFAM" id="SSF52467">
    <property type="entry name" value="DHS-like NAD/FAD-binding domain"/>
    <property type="match status" value="1"/>
</dbReference>
<dbReference type="GO" id="GO:0070403">
    <property type="term" value="F:NAD+ binding"/>
    <property type="evidence" value="ECO:0007669"/>
    <property type="project" value="InterPro"/>
</dbReference>
<dbReference type="InterPro" id="IPR003000">
    <property type="entry name" value="Sirtuin"/>
</dbReference>
<feature type="binding site" evidence="7">
    <location>
        <position position="168"/>
    </location>
    <ligand>
        <name>Zn(2+)</name>
        <dbReference type="ChEBI" id="CHEBI:29105"/>
    </ligand>
</feature>
<comment type="caution">
    <text evidence="9">The sequence shown here is derived from an EMBL/GenBank/DDBJ whole genome shotgun (WGS) entry which is preliminary data.</text>
</comment>
<keyword evidence="3 7" id="KW-0479">Metal-binding</keyword>
<evidence type="ECO:0000256" key="1">
    <source>
        <dbReference type="ARBA" id="ARBA00012928"/>
    </source>
</evidence>
<reference evidence="9" key="1">
    <citation type="submission" date="2021-01" db="EMBL/GenBank/DDBJ databases">
        <authorList>
            <person name="Eckstrom K.M.E."/>
        </authorList>
    </citation>
    <scope>NUCLEOTIDE SEQUENCE</scope>
    <source>
        <strain evidence="9">UVCC 0001</strain>
    </source>
</reference>
<dbReference type="FunFam" id="3.40.50.1220:FF:000038">
    <property type="entry name" value="NAD-dependent protein deacetylase sirtuin-6 isoform X2"/>
    <property type="match status" value="1"/>
</dbReference>
<dbReference type="EMBL" id="JASFZW010000011">
    <property type="protein sequence ID" value="KAK2076204.1"/>
    <property type="molecule type" value="Genomic_DNA"/>
</dbReference>
<dbReference type="Pfam" id="PF02146">
    <property type="entry name" value="SIR2"/>
    <property type="match status" value="1"/>
</dbReference>
<name>A0AAD9IDP5_PROWI</name>
<sequence length="356" mass="38108">MSLGYAERLSFKEDVGGTLGSPEIHEAQEQVEAGIAKLAQLVREAKKVIVFTGAGISTSAGVPDFRGPSGVWTLQHAGKPLPRASVSFANATPTLTHQAILALHRKGKVAFVASQNVDGLHRRSGLPPSALAELHGNCFLEKCRACGALYTRDFEVETVGLKRTGRRCTAEGCRGALHDMVLDWDDALPVEDLWQTERHSKYADLAICLGTSLQIRPACNLPLRTTRVYKDRPVAGKLAIVNLQRTQHDGRAARSGGVVVRAPTDTVLTGVARALGLALPAYERRDAVRLLVSPRGPWKTVLAPGGELGSDSTRLPASVTVALKSSHGDACPLPFVSTVTFSLVDTDKVWGLRCGE</sequence>
<evidence type="ECO:0000313" key="9">
    <source>
        <dbReference type="EMBL" id="KAK2076204.1"/>
    </source>
</evidence>
<evidence type="ECO:0000313" key="10">
    <source>
        <dbReference type="Proteomes" id="UP001255856"/>
    </source>
</evidence>
<dbReference type="GO" id="GO:0003714">
    <property type="term" value="F:transcription corepressor activity"/>
    <property type="evidence" value="ECO:0007669"/>
    <property type="project" value="TreeGrafter"/>
</dbReference>
<keyword evidence="2" id="KW-0808">Transferase</keyword>
<dbReference type="GO" id="GO:0017136">
    <property type="term" value="F:histone deacetylase activity, NAD-dependent"/>
    <property type="evidence" value="ECO:0007669"/>
    <property type="project" value="TreeGrafter"/>
</dbReference>
<dbReference type="GO" id="GO:0000122">
    <property type="term" value="P:negative regulation of transcription by RNA polymerase II"/>
    <property type="evidence" value="ECO:0007669"/>
    <property type="project" value="TreeGrafter"/>
</dbReference>
<accession>A0AAD9IDP5</accession>
<protein>
    <recommendedName>
        <fullName evidence="1">protein acetyllysine N-acetyltransferase</fullName>
        <ecNumber evidence="1">2.3.1.286</ecNumber>
    </recommendedName>
</protein>
<evidence type="ECO:0000256" key="4">
    <source>
        <dbReference type="ARBA" id="ARBA00022833"/>
    </source>
</evidence>
<keyword evidence="4 7" id="KW-0862">Zinc</keyword>
<feature type="binding site" evidence="7">
    <location>
        <position position="146"/>
    </location>
    <ligand>
        <name>Zn(2+)</name>
        <dbReference type="ChEBI" id="CHEBI:29105"/>
    </ligand>
</feature>
<dbReference type="Gene3D" id="3.40.50.1220">
    <property type="entry name" value="TPP-binding domain"/>
    <property type="match status" value="1"/>
</dbReference>
<feature type="domain" description="Deacetylase sirtuin-type" evidence="8">
    <location>
        <begin position="28"/>
        <end position="278"/>
    </location>
</feature>
<gene>
    <name evidence="9" type="ORF">QBZ16_001136</name>
</gene>
<dbReference type="AlphaFoldDB" id="A0AAD9IDP5"/>